<feature type="non-terminal residue" evidence="2">
    <location>
        <position position="20"/>
    </location>
</feature>
<proteinExistence type="predicted"/>
<feature type="non-terminal residue" evidence="2">
    <location>
        <position position="1"/>
    </location>
</feature>
<name>E2C974_HARSA</name>
<reference evidence="2 3" key="1">
    <citation type="journal article" date="2010" name="Science">
        <title>Genomic comparison of the ants Camponotus floridanus and Harpegnathos saltator.</title>
        <authorList>
            <person name="Bonasio R."/>
            <person name="Zhang G."/>
            <person name="Ye C."/>
            <person name="Mutti N.S."/>
            <person name="Fang X."/>
            <person name="Qin N."/>
            <person name="Donahue G."/>
            <person name="Yang P."/>
            <person name="Li Q."/>
            <person name="Li C."/>
            <person name="Zhang P."/>
            <person name="Huang Z."/>
            <person name="Berger S.L."/>
            <person name="Reinberg D."/>
            <person name="Wang J."/>
            <person name="Liebig J."/>
        </authorList>
    </citation>
    <scope>NUCLEOTIDE SEQUENCE [LARGE SCALE GENOMIC DNA]</scope>
    <source>
        <strain evidence="2 3">R22 G/1</strain>
    </source>
</reference>
<evidence type="ECO:0000313" key="2">
    <source>
        <dbReference type="EMBL" id="EFN75505.1"/>
    </source>
</evidence>
<protein>
    <submittedName>
        <fullName evidence="2">Uncharacterized protein</fullName>
    </submittedName>
</protein>
<evidence type="ECO:0000313" key="3">
    <source>
        <dbReference type="Proteomes" id="UP000008237"/>
    </source>
</evidence>
<keyword evidence="3" id="KW-1185">Reference proteome</keyword>
<evidence type="ECO:0000256" key="1">
    <source>
        <dbReference type="SAM" id="MobiDB-lite"/>
    </source>
</evidence>
<gene>
    <name evidence="2" type="ORF">EAI_15625</name>
</gene>
<feature type="region of interest" description="Disordered" evidence="1">
    <location>
        <begin position="1"/>
        <end position="20"/>
    </location>
</feature>
<dbReference type="AlphaFoldDB" id="E2C974"/>
<dbReference type="EMBL" id="GL453792">
    <property type="protein sequence ID" value="EFN75505.1"/>
    <property type="molecule type" value="Genomic_DNA"/>
</dbReference>
<sequence length="20" mass="2201">IGRRGPIEWPPRSPDLSPLG</sequence>
<dbReference type="Proteomes" id="UP000008237">
    <property type="component" value="Unassembled WGS sequence"/>
</dbReference>
<accession>E2C974</accession>
<organism evidence="3">
    <name type="scientific">Harpegnathos saltator</name>
    <name type="common">Jerdon's jumping ant</name>
    <dbReference type="NCBI Taxonomy" id="610380"/>
    <lineage>
        <taxon>Eukaryota</taxon>
        <taxon>Metazoa</taxon>
        <taxon>Ecdysozoa</taxon>
        <taxon>Arthropoda</taxon>
        <taxon>Hexapoda</taxon>
        <taxon>Insecta</taxon>
        <taxon>Pterygota</taxon>
        <taxon>Neoptera</taxon>
        <taxon>Endopterygota</taxon>
        <taxon>Hymenoptera</taxon>
        <taxon>Apocrita</taxon>
        <taxon>Aculeata</taxon>
        <taxon>Formicoidea</taxon>
        <taxon>Formicidae</taxon>
        <taxon>Ponerinae</taxon>
        <taxon>Ponerini</taxon>
        <taxon>Harpegnathos</taxon>
    </lineage>
</organism>
<dbReference type="InParanoid" id="E2C974"/>